<dbReference type="SUPFAM" id="SSF49482">
    <property type="entry name" value="Aromatic compound dioxygenase"/>
    <property type="match status" value="1"/>
</dbReference>
<dbReference type="KEGG" id="hhy:Halhy_5002"/>
<dbReference type="HOGENOM" id="CLU_027719_7_1_10"/>
<dbReference type="PANTHER" id="PTHR33711:SF9">
    <property type="entry name" value="PROTOCATECHUATE 3,4-DIOXYGENASE ALPHA CHAIN"/>
    <property type="match status" value="1"/>
</dbReference>
<dbReference type="STRING" id="760192.Halhy_5002"/>
<proteinExistence type="predicted"/>
<dbReference type="eggNOG" id="COG3485">
    <property type="taxonomic scope" value="Bacteria"/>
</dbReference>
<dbReference type="EC" id="1.13.11.3" evidence="2"/>
<dbReference type="AlphaFoldDB" id="F4L198"/>
<reference key="2">
    <citation type="submission" date="2011-04" db="EMBL/GenBank/DDBJ databases">
        <title>Complete sequence of chromosome of Haliscomenobacter hydrossis DSM 1100.</title>
        <authorList>
            <consortium name="US DOE Joint Genome Institute (JGI-PGF)"/>
            <person name="Lucas S."/>
            <person name="Han J."/>
            <person name="Lapidus A."/>
            <person name="Bruce D."/>
            <person name="Goodwin L."/>
            <person name="Pitluck S."/>
            <person name="Peters L."/>
            <person name="Kyrpides N."/>
            <person name="Mavromatis K."/>
            <person name="Ivanova N."/>
            <person name="Ovchinnikova G."/>
            <person name="Pagani I."/>
            <person name="Daligault H."/>
            <person name="Detter J.C."/>
            <person name="Han C."/>
            <person name="Land M."/>
            <person name="Hauser L."/>
            <person name="Markowitz V."/>
            <person name="Cheng J.-F."/>
            <person name="Hugenholtz P."/>
            <person name="Woyke T."/>
            <person name="Wu D."/>
            <person name="Verbarg S."/>
            <person name="Frueling A."/>
            <person name="Brambilla E."/>
            <person name="Klenk H.-P."/>
            <person name="Eisen J.A."/>
        </authorList>
    </citation>
    <scope>NUCLEOTIDE SEQUENCE</scope>
    <source>
        <strain>DSM 1100</strain>
    </source>
</reference>
<dbReference type="InterPro" id="IPR015889">
    <property type="entry name" value="Intradiol_dOase_core"/>
</dbReference>
<evidence type="ECO:0000313" key="2">
    <source>
        <dbReference type="EMBL" id="AEE52830.1"/>
    </source>
</evidence>
<dbReference type="InterPro" id="IPR050770">
    <property type="entry name" value="Intradiol_RC_Dioxygenase"/>
</dbReference>
<accession>F4L198</accession>
<dbReference type="EMBL" id="CP002691">
    <property type="protein sequence ID" value="AEE52830.1"/>
    <property type="molecule type" value="Genomic_DNA"/>
</dbReference>
<evidence type="ECO:0000313" key="3">
    <source>
        <dbReference type="Proteomes" id="UP000008461"/>
    </source>
</evidence>
<dbReference type="PANTHER" id="PTHR33711">
    <property type="entry name" value="DIOXYGENASE, PUTATIVE (AFU_ORTHOLOGUE AFUA_2G02910)-RELATED"/>
    <property type="match status" value="1"/>
</dbReference>
<reference evidence="2 3" key="1">
    <citation type="journal article" date="2011" name="Stand. Genomic Sci.">
        <title>Complete genome sequence of Haliscomenobacter hydrossis type strain (O).</title>
        <authorList>
            <consortium name="US DOE Joint Genome Institute (JGI-PGF)"/>
            <person name="Daligault H."/>
            <person name="Lapidus A."/>
            <person name="Zeytun A."/>
            <person name="Nolan M."/>
            <person name="Lucas S."/>
            <person name="Del Rio T.G."/>
            <person name="Tice H."/>
            <person name="Cheng J.F."/>
            <person name="Tapia R."/>
            <person name="Han C."/>
            <person name="Goodwin L."/>
            <person name="Pitluck S."/>
            <person name="Liolios K."/>
            <person name="Pagani I."/>
            <person name="Ivanova N."/>
            <person name="Huntemann M."/>
            <person name="Mavromatis K."/>
            <person name="Mikhailova N."/>
            <person name="Pati A."/>
            <person name="Chen A."/>
            <person name="Palaniappan K."/>
            <person name="Land M."/>
            <person name="Hauser L."/>
            <person name="Brambilla E.M."/>
            <person name="Rohde M."/>
            <person name="Verbarg S."/>
            <person name="Goker M."/>
            <person name="Bristow J."/>
            <person name="Eisen J.A."/>
            <person name="Markowitz V."/>
            <person name="Hugenholtz P."/>
            <person name="Kyrpides N.C."/>
            <person name="Klenk H.P."/>
            <person name="Woyke T."/>
        </authorList>
    </citation>
    <scope>NUCLEOTIDE SEQUENCE [LARGE SCALE GENOMIC DNA]</scope>
    <source>
        <strain evidence="3">ATCC 27775 / DSM 1100 / LMG 10767 / O</strain>
    </source>
</reference>
<keyword evidence="3" id="KW-1185">Reference proteome</keyword>
<evidence type="ECO:0000256" key="1">
    <source>
        <dbReference type="SAM" id="MobiDB-lite"/>
    </source>
</evidence>
<keyword evidence="2" id="KW-0560">Oxidoreductase</keyword>
<name>F4L198_HALH1</name>
<dbReference type="Gene3D" id="2.60.130.10">
    <property type="entry name" value="Aromatic compound dioxygenase"/>
    <property type="match status" value="1"/>
</dbReference>
<feature type="compositionally biased region" description="Polar residues" evidence="1">
    <location>
        <begin position="1"/>
        <end position="12"/>
    </location>
</feature>
<sequence>MMALPTSSQNTGEEGDHKGSPLQTPSQTVGPYFAYGLTAAQYLYDFDQIANDVLVGDDTPGERIHIVGRVFDGENNLIPDAMIEVWQPDIKAFGRMGTGTDPKNRFLFETVKPQSMDGQAPHLALIVLMRGLLVHAYTRIYFSDEAATNAQDAVLNSVPRERRHTLIAQRHEMNGRTEYHFDIYMQGEVETVFFDV</sequence>
<dbReference type="GO" id="GO:0005506">
    <property type="term" value="F:iron ion binding"/>
    <property type="evidence" value="ECO:0007669"/>
    <property type="project" value="InterPro"/>
</dbReference>
<dbReference type="GO" id="GO:0018578">
    <property type="term" value="F:protocatechuate 3,4-dioxygenase activity"/>
    <property type="evidence" value="ECO:0007669"/>
    <property type="project" value="UniProtKB-EC"/>
</dbReference>
<gene>
    <name evidence="2" type="ordered locus">Halhy_5002</name>
</gene>
<feature type="region of interest" description="Disordered" evidence="1">
    <location>
        <begin position="1"/>
        <end position="25"/>
    </location>
</feature>
<organism evidence="2 3">
    <name type="scientific">Haliscomenobacter hydrossis (strain ATCC 27775 / DSM 1100 / LMG 10767 / O)</name>
    <dbReference type="NCBI Taxonomy" id="760192"/>
    <lineage>
        <taxon>Bacteria</taxon>
        <taxon>Pseudomonadati</taxon>
        <taxon>Bacteroidota</taxon>
        <taxon>Saprospiria</taxon>
        <taxon>Saprospirales</taxon>
        <taxon>Haliscomenobacteraceae</taxon>
        <taxon>Haliscomenobacter</taxon>
    </lineage>
</organism>
<dbReference type="RefSeq" id="WP_013767365.1">
    <property type="nucleotide sequence ID" value="NC_015510.1"/>
</dbReference>
<dbReference type="Proteomes" id="UP000008461">
    <property type="component" value="Chromosome"/>
</dbReference>
<protein>
    <submittedName>
        <fullName evidence="2">Protocatechuate 3,4-dioxygenase, alpha subunit</fullName>
        <ecNumber evidence="2">1.13.11.3</ecNumber>
    </submittedName>
</protein>